<dbReference type="InterPro" id="IPR037914">
    <property type="entry name" value="SpoVT-AbrB_sf"/>
</dbReference>
<dbReference type="EMBL" id="AP012547">
    <property type="protein sequence ID" value="BAO30883.1"/>
    <property type="molecule type" value="Genomic_DNA"/>
</dbReference>
<dbReference type="NCBIfam" id="TIGR01439">
    <property type="entry name" value="lp_hng_hel_AbrB"/>
    <property type="match status" value="1"/>
</dbReference>
<dbReference type="HOGENOM" id="CLU_158484_2_1_4"/>
<dbReference type="Proteomes" id="UP000031637">
    <property type="component" value="Chromosome"/>
</dbReference>
<protein>
    <recommendedName>
        <fullName evidence="2">SpoVT-AbrB domain-containing protein</fullName>
    </recommendedName>
</protein>
<evidence type="ECO:0000313" key="3">
    <source>
        <dbReference type="EMBL" id="BAO30883.1"/>
    </source>
</evidence>
<keyword evidence="4" id="KW-1185">Reference proteome</keyword>
<evidence type="ECO:0000313" key="4">
    <source>
        <dbReference type="Proteomes" id="UP000031637"/>
    </source>
</evidence>
<dbReference type="STRING" id="1223802.SUTH_03105"/>
<dbReference type="GO" id="GO:0003677">
    <property type="term" value="F:DNA binding"/>
    <property type="evidence" value="ECO:0007669"/>
    <property type="project" value="UniProtKB-UniRule"/>
</dbReference>
<dbReference type="InterPro" id="IPR007159">
    <property type="entry name" value="SpoVT-AbrB_dom"/>
</dbReference>
<dbReference type="KEGG" id="shd:SUTH_03105"/>
<gene>
    <name evidence="3" type="ORF">SUTH_03105</name>
</gene>
<dbReference type="Pfam" id="PF04014">
    <property type="entry name" value="MazE_antitoxin"/>
    <property type="match status" value="1"/>
</dbReference>
<dbReference type="PROSITE" id="PS51740">
    <property type="entry name" value="SPOVT_ABRB"/>
    <property type="match status" value="1"/>
</dbReference>
<proteinExistence type="predicted"/>
<organism evidence="3 4">
    <name type="scientific">Sulfuritalea hydrogenivorans sk43H</name>
    <dbReference type="NCBI Taxonomy" id="1223802"/>
    <lineage>
        <taxon>Bacteria</taxon>
        <taxon>Pseudomonadati</taxon>
        <taxon>Pseudomonadota</taxon>
        <taxon>Betaproteobacteria</taxon>
        <taxon>Nitrosomonadales</taxon>
        <taxon>Sterolibacteriaceae</taxon>
        <taxon>Sulfuritalea</taxon>
    </lineage>
</organism>
<dbReference type="OrthoDB" id="9811597at2"/>
<feature type="domain" description="SpoVT-AbrB" evidence="2">
    <location>
        <begin position="1"/>
        <end position="47"/>
    </location>
</feature>
<dbReference type="SUPFAM" id="SSF89447">
    <property type="entry name" value="AbrB/MazE/MraZ-like"/>
    <property type="match status" value="1"/>
</dbReference>
<sequence length="80" mass="8295">MTTATLTSKGQITIPAVVRAALGVETGDRVEFVLVEPGRYELVAATQSVTALKGLVRKPASPVSISAMNEAITARGAKAR</sequence>
<dbReference type="RefSeq" id="WP_041100492.1">
    <property type="nucleotide sequence ID" value="NZ_AP012547.1"/>
</dbReference>
<evidence type="ECO:0000259" key="2">
    <source>
        <dbReference type="PROSITE" id="PS51740"/>
    </source>
</evidence>
<dbReference type="Gene3D" id="2.10.260.10">
    <property type="match status" value="1"/>
</dbReference>
<reference evidence="3 4" key="1">
    <citation type="journal article" date="2014" name="Syst. Appl. Microbiol.">
        <title>Complete genomes of freshwater sulfur oxidizers Sulfuricella denitrificans skB26 and Sulfuritalea hydrogenivorans sk43H: genetic insights into the sulfur oxidation pathway of betaproteobacteria.</title>
        <authorList>
            <person name="Watanabe T."/>
            <person name="Kojima H."/>
            <person name="Fukui M."/>
        </authorList>
    </citation>
    <scope>NUCLEOTIDE SEQUENCE [LARGE SCALE GENOMIC DNA]</scope>
    <source>
        <strain evidence="3">DSM22779</strain>
    </source>
</reference>
<accession>W0SM77</accession>
<keyword evidence="1" id="KW-0238">DNA-binding</keyword>
<name>W0SM77_9PROT</name>
<dbReference type="AlphaFoldDB" id="W0SM77"/>
<dbReference type="SMART" id="SM00966">
    <property type="entry name" value="SpoVT_AbrB"/>
    <property type="match status" value="1"/>
</dbReference>
<evidence type="ECO:0000256" key="1">
    <source>
        <dbReference type="PROSITE-ProRule" id="PRU01076"/>
    </source>
</evidence>